<organism evidence="1">
    <name type="scientific">Sulfurisphaera javensis</name>
    <dbReference type="NCBI Taxonomy" id="2049879"/>
    <lineage>
        <taxon>Archaea</taxon>
        <taxon>Thermoproteota</taxon>
        <taxon>Thermoprotei</taxon>
        <taxon>Sulfolobales</taxon>
        <taxon>Sulfolobaceae</taxon>
        <taxon>Sulfurisphaera</taxon>
    </lineage>
</organism>
<name>A0AAT9GUJ2_9CREN</name>
<proteinExistence type="predicted"/>
<evidence type="ECO:0000313" key="1">
    <source>
        <dbReference type="EMBL" id="BFH74539.1"/>
    </source>
</evidence>
<accession>A0AAT9GUJ2</accession>
<dbReference type="AlphaFoldDB" id="A0AAT9GUJ2"/>
<dbReference type="KEGG" id="sjv:SJAV_24830"/>
<dbReference type="EMBL" id="AP031322">
    <property type="protein sequence ID" value="BFH74539.1"/>
    <property type="molecule type" value="Genomic_DNA"/>
</dbReference>
<reference evidence="1" key="1">
    <citation type="submission" date="2024-03" db="EMBL/GenBank/DDBJ databases">
        <title>Complete genome sequence of Sulfurisphaera javensis strain KD-1.</title>
        <authorList>
            <person name="Sakai H."/>
            <person name="Nur N."/>
            <person name="Suwanto A."/>
            <person name="Kurosawa N."/>
        </authorList>
    </citation>
    <scope>NUCLEOTIDE SEQUENCE</scope>
    <source>
        <strain evidence="1">KD-1</strain>
    </source>
</reference>
<protein>
    <submittedName>
        <fullName evidence="1">Uncharacterized protein</fullName>
    </submittedName>
</protein>
<sequence length="65" mass="7619">MMDMIKCYVIMEGKKCVEICGRVICDEETVKSYGEMCEKCARGDKKSCVELYERYGCWSITGWWL</sequence>
<gene>
    <name evidence="1" type="ORF">SJAV_24830</name>
</gene>